<dbReference type="CDD" id="cd07571">
    <property type="entry name" value="ALP_N-acyl_transferase"/>
    <property type="match status" value="1"/>
</dbReference>
<feature type="domain" description="CN hydrolase" evidence="10">
    <location>
        <begin position="237"/>
        <end position="481"/>
    </location>
</feature>
<comment type="caution">
    <text evidence="11">The sequence shown here is derived from an EMBL/GenBank/DDBJ whole genome shotgun (WGS) entry which is preliminary data.</text>
</comment>
<evidence type="ECO:0000313" key="11">
    <source>
        <dbReference type="EMBL" id="MDH7639026.1"/>
    </source>
</evidence>
<gene>
    <name evidence="9 11" type="primary">lnt</name>
    <name evidence="11" type="ORF">QGN17_09825</name>
</gene>
<protein>
    <recommendedName>
        <fullName evidence="9">Apolipoprotein N-acyltransferase</fullName>
        <shortName evidence="9">ALP N-acyltransferase</shortName>
        <ecNumber evidence="9">2.3.1.269</ecNumber>
    </recommendedName>
</protein>
<dbReference type="SUPFAM" id="SSF56317">
    <property type="entry name" value="Carbon-nitrogen hydrolase"/>
    <property type="match status" value="1"/>
</dbReference>
<dbReference type="HAMAP" id="MF_01148">
    <property type="entry name" value="Lnt"/>
    <property type="match status" value="1"/>
</dbReference>
<dbReference type="InterPro" id="IPR036526">
    <property type="entry name" value="C-N_Hydrolase_sf"/>
</dbReference>
<evidence type="ECO:0000256" key="6">
    <source>
        <dbReference type="ARBA" id="ARBA00022989"/>
    </source>
</evidence>
<feature type="transmembrane region" description="Helical" evidence="9">
    <location>
        <begin position="6"/>
        <end position="36"/>
    </location>
</feature>
<comment type="pathway">
    <text evidence="9">Protein modification; lipoprotein biosynthesis (N-acyl transfer).</text>
</comment>
<keyword evidence="12" id="KW-1185">Reference proteome</keyword>
<dbReference type="EC" id="2.3.1.269" evidence="9"/>
<keyword evidence="6 9" id="KW-1133">Transmembrane helix</keyword>
<evidence type="ECO:0000256" key="9">
    <source>
        <dbReference type="HAMAP-Rule" id="MF_01148"/>
    </source>
</evidence>
<evidence type="ECO:0000256" key="2">
    <source>
        <dbReference type="ARBA" id="ARBA00010065"/>
    </source>
</evidence>
<feature type="transmembrane region" description="Helical" evidence="9">
    <location>
        <begin position="192"/>
        <end position="213"/>
    </location>
</feature>
<dbReference type="Pfam" id="PF20154">
    <property type="entry name" value="LNT_N"/>
    <property type="match status" value="1"/>
</dbReference>
<evidence type="ECO:0000259" key="10">
    <source>
        <dbReference type="PROSITE" id="PS50263"/>
    </source>
</evidence>
<feature type="transmembrane region" description="Helical" evidence="9">
    <location>
        <begin position="117"/>
        <end position="139"/>
    </location>
</feature>
<proteinExistence type="inferred from homology"/>
<feature type="transmembrane region" description="Helical" evidence="9">
    <location>
        <begin position="159"/>
        <end position="180"/>
    </location>
</feature>
<feature type="transmembrane region" description="Helical" evidence="9">
    <location>
        <begin position="79"/>
        <end position="105"/>
    </location>
</feature>
<dbReference type="PANTHER" id="PTHR38686:SF1">
    <property type="entry name" value="APOLIPOPROTEIN N-ACYLTRANSFERASE"/>
    <property type="match status" value="1"/>
</dbReference>
<comment type="subcellular location">
    <subcellularLocation>
        <location evidence="1 9">Cell membrane</location>
        <topology evidence="1 9">Multi-pass membrane protein</topology>
    </subcellularLocation>
</comment>
<organism evidence="11 12">
    <name type="scientific">Sphingomonas oryzagri</name>
    <dbReference type="NCBI Taxonomy" id="3042314"/>
    <lineage>
        <taxon>Bacteria</taxon>
        <taxon>Pseudomonadati</taxon>
        <taxon>Pseudomonadota</taxon>
        <taxon>Alphaproteobacteria</taxon>
        <taxon>Sphingomonadales</taxon>
        <taxon>Sphingomonadaceae</taxon>
        <taxon>Sphingomonas</taxon>
    </lineage>
</organism>
<reference evidence="11" key="1">
    <citation type="submission" date="2023-04" db="EMBL/GenBank/DDBJ databases">
        <title>Sphingomonas sp. MAHUQ-71 isolated from rice field.</title>
        <authorList>
            <person name="Huq M.A."/>
        </authorList>
    </citation>
    <scope>NUCLEOTIDE SEQUENCE</scope>
    <source>
        <strain evidence="11">MAHUQ-71</strain>
    </source>
</reference>
<evidence type="ECO:0000256" key="7">
    <source>
        <dbReference type="ARBA" id="ARBA00023136"/>
    </source>
</evidence>
<comment type="similarity">
    <text evidence="2 9">Belongs to the CN hydrolase family. Apolipoprotein N-acyltransferase subfamily.</text>
</comment>
<evidence type="ECO:0000256" key="1">
    <source>
        <dbReference type="ARBA" id="ARBA00004651"/>
    </source>
</evidence>
<keyword evidence="4 9" id="KW-0808">Transferase</keyword>
<evidence type="ECO:0000256" key="3">
    <source>
        <dbReference type="ARBA" id="ARBA00022475"/>
    </source>
</evidence>
<keyword evidence="7 9" id="KW-0472">Membrane</keyword>
<comment type="catalytic activity">
    <reaction evidence="9">
        <text>N-terminal S-1,2-diacyl-sn-glyceryl-L-cysteinyl-[lipoprotein] + a glycerophospholipid = N-acyl-S-1,2-diacyl-sn-glyceryl-L-cysteinyl-[lipoprotein] + a 2-acyl-sn-glycero-3-phospholipid + H(+)</text>
        <dbReference type="Rhea" id="RHEA:48228"/>
        <dbReference type="Rhea" id="RHEA-COMP:14681"/>
        <dbReference type="Rhea" id="RHEA-COMP:14684"/>
        <dbReference type="ChEBI" id="CHEBI:15378"/>
        <dbReference type="ChEBI" id="CHEBI:136912"/>
        <dbReference type="ChEBI" id="CHEBI:140656"/>
        <dbReference type="ChEBI" id="CHEBI:140657"/>
        <dbReference type="ChEBI" id="CHEBI:140660"/>
        <dbReference type="EC" id="2.3.1.269"/>
    </reaction>
</comment>
<dbReference type="InterPro" id="IPR045378">
    <property type="entry name" value="LNT_N"/>
</dbReference>
<dbReference type="EMBL" id="JARYGZ010000001">
    <property type="protein sequence ID" value="MDH7639026.1"/>
    <property type="molecule type" value="Genomic_DNA"/>
</dbReference>
<sequence length="518" mass="55591">MASFGIALALGILSAFGFAPFGIWPLTLLGFGLLYLPLARATRGWHAALIGWLFGLGQFVLGLDWIAKAFTYQANMPTWLGWIAVVLLSCYLAVYPALAAFSAWWGTKRLNGGAATMALLFGASWAVCEWLRATVFTGFPWNPASVAMIDLPLAQAARFAGTYALSGLIVSSAGFILILAMRPKESLTRNTIASTANIPAAIGLGLLVGLYVVPTLLKQFAPPAPPPFPKGPVVRIIQPNIDQGERWDPGLAQRHLALEQALSGVPGDRPRLILWPESGIEQNVLEDPAARAQVASILGPKDFLMGGGESPIRDKSGTEIEAGNSIFTIGAGGKLWARYDKAHLVPWGEYLPMRPLMSAIGLSRLVPGAIDFRPGPGPATVDVPGFGKVGMQLCYEMVFSGRVVNEAYRPDFIFNPSNDAWFGRSGPPQHLAQARMRAIEEGLPVARSTPNGVSALIDADGRILHQIDAHQSGMIELPLPAPRPATFFSMIGNWAVALIAMLLTGLAFAARRYKDSFI</sequence>
<dbReference type="NCBIfam" id="TIGR00546">
    <property type="entry name" value="lnt"/>
    <property type="match status" value="1"/>
</dbReference>
<evidence type="ECO:0000256" key="4">
    <source>
        <dbReference type="ARBA" id="ARBA00022679"/>
    </source>
</evidence>
<accession>A0ABT6N1T8</accession>
<dbReference type="Pfam" id="PF00795">
    <property type="entry name" value="CN_hydrolase"/>
    <property type="match status" value="1"/>
</dbReference>
<dbReference type="InterPro" id="IPR003010">
    <property type="entry name" value="C-N_Hydrolase"/>
</dbReference>
<keyword evidence="8 9" id="KW-0012">Acyltransferase</keyword>
<dbReference type="PANTHER" id="PTHR38686">
    <property type="entry name" value="APOLIPOPROTEIN N-ACYLTRANSFERASE"/>
    <property type="match status" value="1"/>
</dbReference>
<comment type="function">
    <text evidence="9">Catalyzes the phospholipid dependent N-acylation of the N-terminal cysteine of apolipoprotein, the last step in lipoprotein maturation.</text>
</comment>
<name>A0ABT6N1T8_9SPHN</name>
<feature type="transmembrane region" description="Helical" evidence="9">
    <location>
        <begin position="487"/>
        <end position="510"/>
    </location>
</feature>
<dbReference type="PROSITE" id="PS50263">
    <property type="entry name" value="CN_HYDROLASE"/>
    <property type="match status" value="1"/>
</dbReference>
<dbReference type="RefSeq" id="WP_281044294.1">
    <property type="nucleotide sequence ID" value="NZ_JARYGZ010000001.1"/>
</dbReference>
<dbReference type="Gene3D" id="3.60.110.10">
    <property type="entry name" value="Carbon-nitrogen hydrolase"/>
    <property type="match status" value="1"/>
</dbReference>
<evidence type="ECO:0000256" key="5">
    <source>
        <dbReference type="ARBA" id="ARBA00022692"/>
    </source>
</evidence>
<keyword evidence="5 9" id="KW-0812">Transmembrane</keyword>
<evidence type="ECO:0000256" key="8">
    <source>
        <dbReference type="ARBA" id="ARBA00023315"/>
    </source>
</evidence>
<feature type="transmembrane region" description="Helical" evidence="9">
    <location>
        <begin position="48"/>
        <end position="67"/>
    </location>
</feature>
<evidence type="ECO:0000313" key="12">
    <source>
        <dbReference type="Proteomes" id="UP001160625"/>
    </source>
</evidence>
<dbReference type="Proteomes" id="UP001160625">
    <property type="component" value="Unassembled WGS sequence"/>
</dbReference>
<keyword evidence="3 9" id="KW-1003">Cell membrane</keyword>
<dbReference type="InterPro" id="IPR004563">
    <property type="entry name" value="Apolipo_AcylTrfase"/>
</dbReference>